<dbReference type="PANTHER" id="PTHR34183">
    <property type="entry name" value="ENDOLYTIC PEPTIDOGLYCAN TRANSGLYCOSYLASE RLPA"/>
    <property type="match status" value="1"/>
</dbReference>
<dbReference type="EC" id="4.2.2.-" evidence="4"/>
<comment type="subcellular location">
    <subcellularLocation>
        <location evidence="4">Cell membrane</location>
        <topology evidence="4">Lipid-anchor</topology>
    </subcellularLocation>
</comment>
<dbReference type="InterPro" id="IPR012997">
    <property type="entry name" value="RplA"/>
</dbReference>
<evidence type="ECO:0000313" key="8">
    <source>
        <dbReference type="EMBL" id="SNB51452.1"/>
    </source>
</evidence>
<dbReference type="GO" id="GO:0071555">
    <property type="term" value="P:cell wall organization"/>
    <property type="evidence" value="ECO:0007669"/>
    <property type="project" value="UniProtKB-KW"/>
</dbReference>
<evidence type="ECO:0000256" key="3">
    <source>
        <dbReference type="ARBA" id="ARBA00023316"/>
    </source>
</evidence>
<dbReference type="GO" id="GO:0009279">
    <property type="term" value="C:cell outer membrane"/>
    <property type="evidence" value="ECO:0007669"/>
    <property type="project" value="TreeGrafter"/>
</dbReference>
<evidence type="ECO:0000256" key="6">
    <source>
        <dbReference type="SAM" id="SignalP"/>
    </source>
</evidence>
<dbReference type="InterPro" id="IPR007730">
    <property type="entry name" value="SPOR-like_dom"/>
</dbReference>
<evidence type="ECO:0000259" key="7">
    <source>
        <dbReference type="PROSITE" id="PS51724"/>
    </source>
</evidence>
<dbReference type="Pfam" id="PF05036">
    <property type="entry name" value="SPOR"/>
    <property type="match status" value="1"/>
</dbReference>
<dbReference type="SUPFAM" id="SSF110997">
    <property type="entry name" value="Sporulation related repeat"/>
    <property type="match status" value="1"/>
</dbReference>
<dbReference type="Gene3D" id="2.40.40.10">
    <property type="entry name" value="RlpA-like domain"/>
    <property type="match status" value="1"/>
</dbReference>
<dbReference type="Pfam" id="PF03330">
    <property type="entry name" value="DPBB_1"/>
    <property type="match status" value="1"/>
</dbReference>
<accession>A0A212PWP8</accession>
<dbReference type="EMBL" id="FYEH01000001">
    <property type="protein sequence ID" value="SNB51452.1"/>
    <property type="molecule type" value="Genomic_DNA"/>
</dbReference>
<comment type="similarity">
    <text evidence="4 5">Belongs to the RlpA family.</text>
</comment>
<evidence type="ECO:0000256" key="2">
    <source>
        <dbReference type="ARBA" id="ARBA00023239"/>
    </source>
</evidence>
<dbReference type="OrthoDB" id="9779128at2"/>
<feature type="domain" description="SPOR" evidence="7">
    <location>
        <begin position="268"/>
        <end position="346"/>
    </location>
</feature>
<keyword evidence="4 8" id="KW-0449">Lipoprotein</keyword>
<keyword evidence="9" id="KW-1185">Reference proteome</keyword>
<keyword evidence="2 4" id="KW-0456">Lyase</keyword>
<dbReference type="CDD" id="cd22268">
    <property type="entry name" value="DPBB_RlpA-like"/>
    <property type="match status" value="1"/>
</dbReference>
<keyword evidence="1 6" id="KW-0732">Signal</keyword>
<dbReference type="InterPro" id="IPR036908">
    <property type="entry name" value="RlpA-like_sf"/>
</dbReference>
<keyword evidence="4" id="KW-0564">Palmitate</keyword>
<keyword evidence="4" id="KW-0472">Membrane</keyword>
<dbReference type="GO" id="GO:0008932">
    <property type="term" value="F:lytic endotransglycosylase activity"/>
    <property type="evidence" value="ECO:0007669"/>
    <property type="project" value="UniProtKB-UniRule"/>
</dbReference>
<evidence type="ECO:0000256" key="5">
    <source>
        <dbReference type="RuleBase" id="RU003495"/>
    </source>
</evidence>
<dbReference type="NCBIfam" id="TIGR00413">
    <property type="entry name" value="rlpA"/>
    <property type="match status" value="1"/>
</dbReference>
<organism evidence="8 9">
    <name type="scientific">Arboricoccus pini</name>
    <dbReference type="NCBI Taxonomy" id="1963835"/>
    <lineage>
        <taxon>Bacteria</taxon>
        <taxon>Pseudomonadati</taxon>
        <taxon>Pseudomonadota</taxon>
        <taxon>Alphaproteobacteria</taxon>
        <taxon>Geminicoccales</taxon>
        <taxon>Geminicoccaceae</taxon>
        <taxon>Arboricoccus</taxon>
    </lineage>
</organism>
<name>A0A212PWP8_9PROT</name>
<dbReference type="PANTHER" id="PTHR34183:SF1">
    <property type="entry name" value="ENDOLYTIC PEPTIDOGLYCAN TRANSGLYCOSYLASE RLPA"/>
    <property type="match status" value="1"/>
</dbReference>
<dbReference type="Gene3D" id="3.30.70.1070">
    <property type="entry name" value="Sporulation related repeat"/>
    <property type="match status" value="1"/>
</dbReference>
<proteinExistence type="inferred from homology"/>
<sequence length="355" mass="38109">MKPRHIGMAFGLLGLLAMVGCSSSDTSTQPDPAKLAEAQASQKRLPSGFKLGKPYQIKGKWYYPEYDPNYQKIGIASWYGDQFQGLATANGEIFDKNQITAAHPTLPIPSNVRVTDLDTGRSIVVRVNDRGPYHGDREIDLSQAAARELGYEREGVARVKVEFLGLADGIQPPPGLVYASAKSPGAQPGRSVLTATALPARSTPKPPLNPSVPAYQEASYPEAATALDIQPRSERNFARAAVNPAKGDLTRSTPGMVAAVDDGRQRRMCVSGPQFVQIGAFADTERVRMAQDALEGLGDVRTDPVFVNQRAAMRVRVGPLKDHQSADRILSVVQSKGYGNAFVVPAVASAQNVPC</sequence>
<dbReference type="HAMAP" id="MF_02071">
    <property type="entry name" value="RlpA"/>
    <property type="match status" value="1"/>
</dbReference>
<dbReference type="GO" id="GO:0042834">
    <property type="term" value="F:peptidoglycan binding"/>
    <property type="evidence" value="ECO:0007669"/>
    <property type="project" value="InterPro"/>
</dbReference>
<keyword evidence="4" id="KW-1003">Cell membrane</keyword>
<dbReference type="PROSITE" id="PS51724">
    <property type="entry name" value="SPOR"/>
    <property type="match status" value="1"/>
</dbReference>
<protein>
    <recommendedName>
        <fullName evidence="4">Endolytic peptidoglycan transglycosylase RlpA</fullName>
        <ecNumber evidence="4">4.2.2.-</ecNumber>
    </recommendedName>
</protein>
<evidence type="ECO:0000313" key="9">
    <source>
        <dbReference type="Proteomes" id="UP000197065"/>
    </source>
</evidence>
<evidence type="ECO:0000256" key="4">
    <source>
        <dbReference type="HAMAP-Rule" id="MF_02071"/>
    </source>
</evidence>
<feature type="chain" id="PRO_5013410114" description="Endolytic peptidoglycan transglycosylase RlpA" evidence="6">
    <location>
        <begin position="24"/>
        <end position="355"/>
    </location>
</feature>
<dbReference type="GO" id="GO:0005886">
    <property type="term" value="C:plasma membrane"/>
    <property type="evidence" value="ECO:0007669"/>
    <property type="project" value="UniProtKB-SubCell"/>
</dbReference>
<feature type="signal peptide" evidence="6">
    <location>
        <begin position="1"/>
        <end position="23"/>
    </location>
</feature>
<dbReference type="Proteomes" id="UP000197065">
    <property type="component" value="Unassembled WGS sequence"/>
</dbReference>
<comment type="function">
    <text evidence="4">Lytic transglycosylase with a strong preference for naked glycan strands that lack stem peptides.</text>
</comment>
<dbReference type="InterPro" id="IPR009009">
    <property type="entry name" value="RlpA-like_DPBB"/>
</dbReference>
<gene>
    <name evidence="4" type="primary">rlpA</name>
    <name evidence="8" type="ORF">SAMN07250955_10180</name>
</gene>
<reference evidence="8 9" key="1">
    <citation type="submission" date="2017-06" db="EMBL/GenBank/DDBJ databases">
        <authorList>
            <person name="Kim H.J."/>
            <person name="Triplett B.A."/>
        </authorList>
    </citation>
    <scope>NUCLEOTIDE SEQUENCE [LARGE SCALE GENOMIC DNA]</scope>
    <source>
        <strain evidence="8 9">B29T1</strain>
    </source>
</reference>
<dbReference type="InterPro" id="IPR036680">
    <property type="entry name" value="SPOR-like_sf"/>
</dbReference>
<dbReference type="GO" id="GO:0000270">
    <property type="term" value="P:peptidoglycan metabolic process"/>
    <property type="evidence" value="ECO:0007669"/>
    <property type="project" value="UniProtKB-UniRule"/>
</dbReference>
<dbReference type="AlphaFoldDB" id="A0A212PWP8"/>
<keyword evidence="3 4" id="KW-0961">Cell wall biogenesis/degradation</keyword>
<dbReference type="InterPro" id="IPR034718">
    <property type="entry name" value="RlpA"/>
</dbReference>
<dbReference type="SUPFAM" id="SSF50685">
    <property type="entry name" value="Barwin-like endoglucanases"/>
    <property type="match status" value="1"/>
</dbReference>
<dbReference type="RefSeq" id="WP_088559422.1">
    <property type="nucleotide sequence ID" value="NZ_FYEH01000001.1"/>
</dbReference>
<evidence type="ECO:0000256" key="1">
    <source>
        <dbReference type="ARBA" id="ARBA00022729"/>
    </source>
</evidence>
<dbReference type="PROSITE" id="PS51257">
    <property type="entry name" value="PROKAR_LIPOPROTEIN"/>
    <property type="match status" value="1"/>
</dbReference>